<evidence type="ECO:0000256" key="1">
    <source>
        <dbReference type="ARBA" id="ARBA00010688"/>
    </source>
</evidence>
<accession>A0A494Y9Q3</accession>
<dbReference type="Gene3D" id="3.40.1190.20">
    <property type="match status" value="1"/>
</dbReference>
<dbReference type="InterPro" id="IPR002173">
    <property type="entry name" value="Carboh/pur_kinase_PfkB_CS"/>
</dbReference>
<dbReference type="SUPFAM" id="SSF53613">
    <property type="entry name" value="Ribokinase-like"/>
    <property type="match status" value="1"/>
</dbReference>
<evidence type="ECO:0000256" key="3">
    <source>
        <dbReference type="ARBA" id="ARBA00022741"/>
    </source>
</evidence>
<dbReference type="InterPro" id="IPR011611">
    <property type="entry name" value="PfkB_dom"/>
</dbReference>
<dbReference type="GO" id="GO:0016301">
    <property type="term" value="F:kinase activity"/>
    <property type="evidence" value="ECO:0007669"/>
    <property type="project" value="UniProtKB-KW"/>
</dbReference>
<organism evidence="7 8">
    <name type="scientific">Pararobbsia silviterrae</name>
    <dbReference type="NCBI Taxonomy" id="1792498"/>
    <lineage>
        <taxon>Bacteria</taxon>
        <taxon>Pseudomonadati</taxon>
        <taxon>Pseudomonadota</taxon>
        <taxon>Betaproteobacteria</taxon>
        <taxon>Burkholderiales</taxon>
        <taxon>Burkholderiaceae</taxon>
        <taxon>Pararobbsia</taxon>
    </lineage>
</organism>
<dbReference type="PANTHER" id="PTHR43085:SF1">
    <property type="entry name" value="PSEUDOURIDINE KINASE-RELATED"/>
    <property type="match status" value="1"/>
</dbReference>
<protein>
    <submittedName>
        <fullName evidence="7">Carbohydrate kinase</fullName>
    </submittedName>
</protein>
<dbReference type="OrthoDB" id="9779730at2"/>
<dbReference type="InterPro" id="IPR029056">
    <property type="entry name" value="Ribokinase-like"/>
</dbReference>
<keyword evidence="5" id="KW-0067">ATP-binding</keyword>
<keyword evidence="2" id="KW-0808">Transferase</keyword>
<sequence length="306" mass="32736">MTTAAALPRLLVFGEALTDFVRTGQNTWQSAAGGSCWNVARVAATLGLPTGWGGAVSDDLFGKEIVEKSIAANLDMRFLQVVKKPPFMAIVHNANPPEYFFLGTDTADLAFDERKLPDGWLDACEIAHFGCISLVRQPLAARLVTIAEMLKTHGAKISFDPNYRNLMGPDFPAFVERMAGLSDIIKLSDEDILKIYPDATPAESLARLRTLAPQALIVYTRGSEGITLYTPDGEYEQAASRVTVADTVGAGDSCIGGFITSMLTEPDAGWQRHLQFAAATAAVVCSHTGAYAPTHAEVEALIGVSA</sequence>
<dbReference type="Proteomes" id="UP000270342">
    <property type="component" value="Unassembled WGS sequence"/>
</dbReference>
<evidence type="ECO:0000256" key="4">
    <source>
        <dbReference type="ARBA" id="ARBA00022777"/>
    </source>
</evidence>
<dbReference type="CDD" id="cd01167">
    <property type="entry name" value="bac_FRK"/>
    <property type="match status" value="1"/>
</dbReference>
<comment type="caution">
    <text evidence="7">The sequence shown here is derived from an EMBL/GenBank/DDBJ whole genome shotgun (WGS) entry which is preliminary data.</text>
</comment>
<dbReference type="Pfam" id="PF00294">
    <property type="entry name" value="PfkB"/>
    <property type="match status" value="1"/>
</dbReference>
<proteinExistence type="inferred from homology"/>
<dbReference type="EMBL" id="RBZU01000001">
    <property type="protein sequence ID" value="RKP59411.1"/>
    <property type="molecule type" value="Genomic_DNA"/>
</dbReference>
<comment type="similarity">
    <text evidence="1">Belongs to the carbohydrate kinase PfkB family.</text>
</comment>
<feature type="domain" description="Carbohydrate kinase PfkB" evidence="6">
    <location>
        <begin position="9"/>
        <end position="294"/>
    </location>
</feature>
<keyword evidence="3" id="KW-0547">Nucleotide-binding</keyword>
<dbReference type="AlphaFoldDB" id="A0A494Y9Q3"/>
<evidence type="ECO:0000256" key="2">
    <source>
        <dbReference type="ARBA" id="ARBA00022679"/>
    </source>
</evidence>
<dbReference type="PANTHER" id="PTHR43085">
    <property type="entry name" value="HEXOKINASE FAMILY MEMBER"/>
    <property type="match status" value="1"/>
</dbReference>
<dbReference type="InterPro" id="IPR050306">
    <property type="entry name" value="PfkB_Carbo_kinase"/>
</dbReference>
<evidence type="ECO:0000313" key="7">
    <source>
        <dbReference type="EMBL" id="RKP59411.1"/>
    </source>
</evidence>
<keyword evidence="4 7" id="KW-0418">Kinase</keyword>
<keyword evidence="8" id="KW-1185">Reference proteome</keyword>
<dbReference type="GO" id="GO:0005524">
    <property type="term" value="F:ATP binding"/>
    <property type="evidence" value="ECO:0007669"/>
    <property type="project" value="UniProtKB-KW"/>
</dbReference>
<evidence type="ECO:0000259" key="6">
    <source>
        <dbReference type="Pfam" id="PF00294"/>
    </source>
</evidence>
<evidence type="ECO:0000256" key="5">
    <source>
        <dbReference type="ARBA" id="ARBA00022840"/>
    </source>
</evidence>
<dbReference type="PROSITE" id="PS00584">
    <property type="entry name" value="PFKB_KINASES_2"/>
    <property type="match status" value="1"/>
</dbReference>
<evidence type="ECO:0000313" key="8">
    <source>
        <dbReference type="Proteomes" id="UP000270342"/>
    </source>
</evidence>
<gene>
    <name evidence="7" type="ORF">D7S86_03655</name>
</gene>
<name>A0A494Y9Q3_9BURK</name>
<reference evidence="7 8" key="1">
    <citation type="submission" date="2018-10" db="EMBL/GenBank/DDBJ databases">
        <title>Robbsia sp. DHC34, isolated from soil.</title>
        <authorList>
            <person name="Gao Z.-H."/>
            <person name="Qiu L.-H."/>
        </authorList>
    </citation>
    <scope>NUCLEOTIDE SEQUENCE [LARGE SCALE GENOMIC DNA]</scope>
    <source>
        <strain evidence="7 8">DHC34</strain>
    </source>
</reference>